<dbReference type="Pfam" id="PF02625">
    <property type="entry name" value="XdhC_CoxI"/>
    <property type="match status" value="1"/>
</dbReference>
<dbReference type="Gene3D" id="3.40.50.720">
    <property type="entry name" value="NAD(P)-binding Rossmann-like Domain"/>
    <property type="match status" value="1"/>
</dbReference>
<dbReference type="InterPro" id="IPR052698">
    <property type="entry name" value="MoCofactor_Util/Proc"/>
</dbReference>
<dbReference type="GeneID" id="55590121"/>
<feature type="domain" description="XdhC- CoxI" evidence="1">
    <location>
        <begin position="22"/>
        <end position="80"/>
    </location>
</feature>
<dbReference type="InterPro" id="IPR014308">
    <property type="entry name" value="Xanthine_DH_XdhC"/>
</dbReference>
<gene>
    <name evidence="3" type="primary">xdhC</name>
    <name evidence="3" type="ORF">HUZ30_01645</name>
</gene>
<organism evidence="3 4">
    <name type="scientific">Brucella suis bv. 4</name>
    <dbReference type="NCBI Taxonomy" id="1567501"/>
    <lineage>
        <taxon>Bacteria</taxon>
        <taxon>Pseudomonadati</taxon>
        <taxon>Pseudomonadota</taxon>
        <taxon>Alphaproteobacteria</taxon>
        <taxon>Hyphomicrobiales</taxon>
        <taxon>Brucellaceae</taxon>
        <taxon>Brucella/Ochrobactrum group</taxon>
        <taxon>Brucella</taxon>
    </lineage>
</organism>
<dbReference type="InterPro" id="IPR027051">
    <property type="entry name" value="XdhC_Rossmann_dom"/>
</dbReference>
<dbReference type="NCBIfam" id="TIGR02964">
    <property type="entry name" value="xanthine_xdhC"/>
    <property type="match status" value="1"/>
</dbReference>
<reference evidence="3 4" key="1">
    <citation type="submission" date="2020-06" db="EMBL/GenBank/DDBJ databases">
        <title>New insights into brucella suis CRO type strains.</title>
        <authorList>
            <person name="Duvnjak S."/>
            <person name="Pavlinec Z."/>
            <person name="Vaser R."/>
            <person name="Sikic M."/>
            <person name="Kizanovic K."/>
            <person name="Spicic S."/>
        </authorList>
    </citation>
    <scope>NUCLEOTIDE SEQUENCE [LARGE SCALE GENOMIC DNA]</scope>
    <source>
        <strain evidence="3 4">CVI_72</strain>
    </source>
</reference>
<feature type="domain" description="XdhC Rossmann" evidence="2">
    <location>
        <begin position="128"/>
        <end position="288"/>
    </location>
</feature>
<dbReference type="InterPro" id="IPR036291">
    <property type="entry name" value="NAD(P)-bd_dom_sf"/>
</dbReference>
<dbReference type="PANTHER" id="PTHR30388:SF6">
    <property type="entry name" value="XANTHINE DEHYDROGENASE SUBUNIT A-RELATED"/>
    <property type="match status" value="1"/>
</dbReference>
<sequence length="294" mass="31982">MARTMPGARDDIRAFLHQRPARNGLDCVLVEVTDVKGSAPRDAGAWMLVARDTIFRTIGGGQLEYMAIEHARKILSGGRDTPLDVPLGPEIGQCCGGRVSLSFRLMTHGLADELVGKVDTEIAMRPHVYIFGAGHVGGALAHALSLTPVRIIMVDTREAELMKFQEKWEPVFRPGFHGNYICDVPGVETCLSAIPEQAVRSAPPHSAFIILTHDHALDFLIAAEALQRRDAAYVGMVGSKTKKATFKNWLKREAGREDLFENLVYPIGGAVVKDKRPEVIAALAAAEILTAVLV</sequence>
<dbReference type="PANTHER" id="PTHR30388">
    <property type="entry name" value="ALDEHYDE OXIDOREDUCTASE MOLYBDENUM COFACTOR ASSEMBLY PROTEIN"/>
    <property type="match status" value="1"/>
</dbReference>
<protein>
    <submittedName>
        <fullName evidence="3">Xanthine dehydrogenase accessory protein XdhC</fullName>
    </submittedName>
</protein>
<proteinExistence type="predicted"/>
<dbReference type="Pfam" id="PF13478">
    <property type="entry name" value="XdhC_C"/>
    <property type="match status" value="1"/>
</dbReference>
<evidence type="ECO:0000313" key="4">
    <source>
        <dbReference type="Proteomes" id="UP000593625"/>
    </source>
</evidence>
<dbReference type="Proteomes" id="UP000593625">
    <property type="component" value="Chromosome I"/>
</dbReference>
<evidence type="ECO:0000313" key="3">
    <source>
        <dbReference type="EMBL" id="QOK63549.1"/>
    </source>
</evidence>
<evidence type="ECO:0000259" key="2">
    <source>
        <dbReference type="Pfam" id="PF13478"/>
    </source>
</evidence>
<dbReference type="RefSeq" id="WP_006133171.1">
    <property type="nucleotide sequence ID" value="NZ_CP054955.1"/>
</dbReference>
<dbReference type="AlphaFoldDB" id="A0A7L9MAH7"/>
<evidence type="ECO:0000259" key="1">
    <source>
        <dbReference type="Pfam" id="PF02625"/>
    </source>
</evidence>
<dbReference type="EMBL" id="CP054955">
    <property type="protein sequence ID" value="QOK63549.1"/>
    <property type="molecule type" value="Genomic_DNA"/>
</dbReference>
<name>A0A7L9MAH7_BRUSS</name>
<dbReference type="SUPFAM" id="SSF51735">
    <property type="entry name" value="NAD(P)-binding Rossmann-fold domains"/>
    <property type="match status" value="1"/>
</dbReference>
<accession>A0A7L9MAH7</accession>
<dbReference type="InterPro" id="IPR003777">
    <property type="entry name" value="XdhC_CoxI"/>
</dbReference>